<gene>
    <name evidence="2" type="ORF">B0J15DRAFT_501719</name>
</gene>
<evidence type="ECO:0000313" key="3">
    <source>
        <dbReference type="Proteomes" id="UP000736672"/>
    </source>
</evidence>
<sequence length="82" mass="8879">MMKLLGSPVVILVVSQPASSGHCPRTASGLGNTRNESFWLILNQSDLLPHFAPRSTSRGPYSVSGFVMHYADSRGGHHSRSE</sequence>
<accession>A0A9P9GQT4</accession>
<protein>
    <recommendedName>
        <fullName evidence="4">Secreted protein</fullName>
    </recommendedName>
</protein>
<feature type="signal peptide" evidence="1">
    <location>
        <begin position="1"/>
        <end position="20"/>
    </location>
</feature>
<evidence type="ECO:0008006" key="4">
    <source>
        <dbReference type="Google" id="ProtNLM"/>
    </source>
</evidence>
<name>A0A9P9GQT4_FUSSL</name>
<feature type="chain" id="PRO_5040155847" description="Secreted protein" evidence="1">
    <location>
        <begin position="21"/>
        <end position="82"/>
    </location>
</feature>
<comment type="caution">
    <text evidence="2">The sequence shown here is derived from an EMBL/GenBank/DDBJ whole genome shotgun (WGS) entry which is preliminary data.</text>
</comment>
<keyword evidence="3" id="KW-1185">Reference proteome</keyword>
<proteinExistence type="predicted"/>
<dbReference type="OrthoDB" id="10598918at2759"/>
<reference evidence="2" key="1">
    <citation type="journal article" date="2021" name="Nat. Commun.">
        <title>Genetic determinants of endophytism in the Arabidopsis root mycobiome.</title>
        <authorList>
            <person name="Mesny F."/>
            <person name="Miyauchi S."/>
            <person name="Thiergart T."/>
            <person name="Pickel B."/>
            <person name="Atanasova L."/>
            <person name="Karlsson M."/>
            <person name="Huettel B."/>
            <person name="Barry K.W."/>
            <person name="Haridas S."/>
            <person name="Chen C."/>
            <person name="Bauer D."/>
            <person name="Andreopoulos W."/>
            <person name="Pangilinan J."/>
            <person name="LaButti K."/>
            <person name="Riley R."/>
            <person name="Lipzen A."/>
            <person name="Clum A."/>
            <person name="Drula E."/>
            <person name="Henrissat B."/>
            <person name="Kohler A."/>
            <person name="Grigoriev I.V."/>
            <person name="Martin F.M."/>
            <person name="Hacquard S."/>
        </authorList>
    </citation>
    <scope>NUCLEOTIDE SEQUENCE</scope>
    <source>
        <strain evidence="2">FSSC 5 MPI-SDFR-AT-0091</strain>
    </source>
</reference>
<organism evidence="2 3">
    <name type="scientific">Fusarium solani</name>
    <name type="common">Filamentous fungus</name>
    <dbReference type="NCBI Taxonomy" id="169388"/>
    <lineage>
        <taxon>Eukaryota</taxon>
        <taxon>Fungi</taxon>
        <taxon>Dikarya</taxon>
        <taxon>Ascomycota</taxon>
        <taxon>Pezizomycotina</taxon>
        <taxon>Sordariomycetes</taxon>
        <taxon>Hypocreomycetidae</taxon>
        <taxon>Hypocreales</taxon>
        <taxon>Nectriaceae</taxon>
        <taxon>Fusarium</taxon>
        <taxon>Fusarium solani species complex</taxon>
    </lineage>
</organism>
<evidence type="ECO:0000256" key="1">
    <source>
        <dbReference type="SAM" id="SignalP"/>
    </source>
</evidence>
<keyword evidence="1" id="KW-0732">Signal</keyword>
<dbReference type="AlphaFoldDB" id="A0A9P9GQT4"/>
<evidence type="ECO:0000313" key="2">
    <source>
        <dbReference type="EMBL" id="KAH7242990.1"/>
    </source>
</evidence>
<dbReference type="Proteomes" id="UP000736672">
    <property type="component" value="Unassembled WGS sequence"/>
</dbReference>
<dbReference type="EMBL" id="JAGTJS010000019">
    <property type="protein sequence ID" value="KAH7242990.1"/>
    <property type="molecule type" value="Genomic_DNA"/>
</dbReference>